<keyword evidence="3" id="KW-0964">Secreted</keyword>
<feature type="transmembrane region" description="Helical" evidence="6">
    <location>
        <begin position="204"/>
        <end position="226"/>
    </location>
</feature>
<keyword evidence="5" id="KW-0572">Peptidoglycan-anchor</keyword>
<dbReference type="Proteomes" id="UP000044616">
    <property type="component" value="Unassembled WGS sequence"/>
</dbReference>
<dbReference type="AlphaFoldDB" id="A0A077UI27"/>
<keyword evidence="6" id="KW-1133">Transmembrane helix</keyword>
<evidence type="ECO:0000256" key="3">
    <source>
        <dbReference type="ARBA" id="ARBA00022525"/>
    </source>
</evidence>
<evidence type="ECO:0000256" key="6">
    <source>
        <dbReference type="SAM" id="Phobius"/>
    </source>
</evidence>
<dbReference type="NCBIfam" id="TIGR01167">
    <property type="entry name" value="LPXTG_anchor"/>
    <property type="match status" value="1"/>
</dbReference>
<dbReference type="InterPro" id="IPR019931">
    <property type="entry name" value="LPXTG_anchor"/>
</dbReference>
<keyword evidence="2" id="KW-0134">Cell wall</keyword>
<organism evidence="8 9">
    <name type="scientific">Staphylococcus schweitzeri</name>
    <dbReference type="NCBI Taxonomy" id="1654388"/>
    <lineage>
        <taxon>Bacteria</taxon>
        <taxon>Bacillati</taxon>
        <taxon>Bacillota</taxon>
        <taxon>Bacilli</taxon>
        <taxon>Bacillales</taxon>
        <taxon>Staphylococcaceae</taxon>
        <taxon>Staphylococcus</taxon>
    </lineage>
</organism>
<evidence type="ECO:0000256" key="4">
    <source>
        <dbReference type="ARBA" id="ARBA00022729"/>
    </source>
</evidence>
<proteinExistence type="predicted"/>
<evidence type="ECO:0000256" key="1">
    <source>
        <dbReference type="ARBA" id="ARBA00004168"/>
    </source>
</evidence>
<dbReference type="RefSeq" id="WP_047530461.1">
    <property type="nucleotide sequence ID" value="NZ_CCEH01000008.1"/>
</dbReference>
<evidence type="ECO:0000256" key="2">
    <source>
        <dbReference type="ARBA" id="ARBA00022512"/>
    </source>
</evidence>
<comment type="subcellular location">
    <subcellularLocation>
        <location evidence="1">Secreted</location>
        <location evidence="1">Cell wall</location>
        <topology evidence="1">Peptidoglycan-anchor</topology>
    </subcellularLocation>
</comment>
<evidence type="ECO:0000313" key="9">
    <source>
        <dbReference type="Proteomes" id="UP000044616"/>
    </source>
</evidence>
<protein>
    <submittedName>
        <fullName evidence="8">Putative LPXAG surface protein</fullName>
    </submittedName>
</protein>
<keyword evidence="6" id="KW-0472">Membrane</keyword>
<evidence type="ECO:0000313" key="8">
    <source>
        <dbReference type="EMBL" id="CDR28114.1"/>
    </source>
</evidence>
<dbReference type="EMBL" id="CCEH01000008">
    <property type="protein sequence ID" value="CDR28114.1"/>
    <property type="molecule type" value="Genomic_DNA"/>
</dbReference>
<evidence type="ECO:0000256" key="5">
    <source>
        <dbReference type="ARBA" id="ARBA00023088"/>
    </source>
</evidence>
<evidence type="ECO:0000259" key="7">
    <source>
        <dbReference type="Pfam" id="PF00746"/>
    </source>
</evidence>
<sequence>MKKLATIGSIIATSTLLLTNVPYQEAHAASTVSNVTNQQNQATQKDRPYGGVIPQGMTQAQYVELEKAVPKLSASSNMQDYNMKLFDATQNIADKYNVTITTTLGAFKPHAVRDMNGHALPVTKNGNFYQTNVDANGVNHGGSEMVQNKTGHMNEQSMMNQKQMGQHQMNKHQGHMQQQVNVQSSNHQMKQNDKKVLPATGESVTTSIVTVSVAVLLLVSGLFLTFRHRSANK</sequence>
<keyword evidence="6" id="KW-0812">Transmembrane</keyword>
<name>A0A077UI27_9STAP</name>
<keyword evidence="4" id="KW-0732">Signal</keyword>
<reference evidence="8 9" key="1">
    <citation type="submission" date="2014-05" db="EMBL/GenBank/DDBJ databases">
        <authorList>
            <person name="Aslett A.Martin."/>
            <person name="De Silva Nishadi"/>
        </authorList>
    </citation>
    <scope>NUCLEOTIDE SEQUENCE [LARGE SCALE GENOMIC DNA]</scope>
</reference>
<dbReference type="Pfam" id="PF00746">
    <property type="entry name" value="Gram_pos_anchor"/>
    <property type="match status" value="1"/>
</dbReference>
<feature type="domain" description="Gram-positive cocci surface proteins LPxTG" evidence="7">
    <location>
        <begin position="190"/>
        <end position="229"/>
    </location>
</feature>
<gene>
    <name evidence="8" type="ORF">ERS140147_01239</name>
</gene>
<accession>A0A077UI27</accession>